<dbReference type="Proteomes" id="UP000069241">
    <property type="component" value="Chromosome"/>
</dbReference>
<feature type="compositionally biased region" description="Basic and acidic residues" evidence="1">
    <location>
        <begin position="79"/>
        <end position="98"/>
    </location>
</feature>
<organism evidence="2 3">
    <name type="scientific">Desulfovibrio fairfieldensis</name>
    <dbReference type="NCBI Taxonomy" id="44742"/>
    <lineage>
        <taxon>Bacteria</taxon>
        <taxon>Pseudomonadati</taxon>
        <taxon>Thermodesulfobacteriota</taxon>
        <taxon>Desulfovibrionia</taxon>
        <taxon>Desulfovibrionales</taxon>
        <taxon>Desulfovibrionaceae</taxon>
        <taxon>Desulfovibrio</taxon>
    </lineage>
</organism>
<dbReference type="KEGG" id="dfi:AXF13_14690"/>
<dbReference type="AlphaFoldDB" id="A0A0X8JMT1"/>
<evidence type="ECO:0000256" key="1">
    <source>
        <dbReference type="SAM" id="MobiDB-lite"/>
    </source>
</evidence>
<dbReference type="STRING" id="44742.AXF13_14690"/>
<accession>A0A0X8JMT1</accession>
<gene>
    <name evidence="2" type="ORF">AXF13_14690</name>
</gene>
<sequence length="291" mass="32406">MGRLRFAHIRRLRGLVPALLVPLMLAALLAPAVLPLCAANAAFKPPQCRGAGMPADAPLFYLELMSHDDAQKARELESLKYDEERKERESGRKAKKDASGQSAEAARLAASIRRVGTPEARIGVEEAKEHWRELEIMTVLPLDPKRLTAAYEKREDWPRQQQLESAYHGETRNIVPTDLNHDGIMDFMLNEDPLLNLWASQLFLGCGDNFYTPLGFFSAGYSPASGPAVTVKQRSIDGRSWDAFHVVAPDLPIGLEGSCESDEPLRHWAERVIAFDPARGVYREISVKPLP</sequence>
<evidence type="ECO:0000313" key="2">
    <source>
        <dbReference type="EMBL" id="AMD91273.1"/>
    </source>
</evidence>
<dbReference type="RefSeq" id="WP_062254357.1">
    <property type="nucleotide sequence ID" value="NZ_CP014229.1"/>
</dbReference>
<keyword evidence="3" id="KW-1185">Reference proteome</keyword>
<dbReference type="EMBL" id="CP014229">
    <property type="protein sequence ID" value="AMD91273.1"/>
    <property type="molecule type" value="Genomic_DNA"/>
</dbReference>
<reference evidence="3" key="1">
    <citation type="submission" date="2016-02" db="EMBL/GenBank/DDBJ databases">
        <authorList>
            <person name="Holder M.E."/>
            <person name="Ajami N.J."/>
            <person name="Petrosino J.F."/>
        </authorList>
    </citation>
    <scope>NUCLEOTIDE SEQUENCE [LARGE SCALE GENOMIC DNA]</scope>
    <source>
        <strain evidence="3">CCUG 45958</strain>
    </source>
</reference>
<feature type="region of interest" description="Disordered" evidence="1">
    <location>
        <begin position="79"/>
        <end position="104"/>
    </location>
</feature>
<evidence type="ECO:0000313" key="3">
    <source>
        <dbReference type="Proteomes" id="UP000069241"/>
    </source>
</evidence>
<protein>
    <submittedName>
        <fullName evidence="2">Invasion protein</fullName>
    </submittedName>
</protein>
<name>A0A0X8JMT1_9BACT</name>
<proteinExistence type="predicted"/>